<evidence type="ECO:0000256" key="1">
    <source>
        <dbReference type="ARBA" id="ARBA00022576"/>
    </source>
</evidence>
<comment type="miscellaneous">
    <text evidence="5">May also have succinyldiaminopimelate aminotransferase activity, thus carrying out the corresponding step in lysine biosynthesis.</text>
</comment>
<evidence type="ECO:0000256" key="2">
    <source>
        <dbReference type="ARBA" id="ARBA00022605"/>
    </source>
</evidence>
<dbReference type="SUPFAM" id="SSF53383">
    <property type="entry name" value="PLP-dependent transferases"/>
    <property type="match status" value="1"/>
</dbReference>
<proteinExistence type="inferred from homology"/>
<feature type="binding site" evidence="5">
    <location>
        <position position="122"/>
    </location>
    <ligand>
        <name>N(2)-acetyl-L-ornithine</name>
        <dbReference type="ChEBI" id="CHEBI:57805"/>
    </ligand>
</feature>
<dbReference type="InterPro" id="IPR049704">
    <property type="entry name" value="Aminotrans_3_PPA_site"/>
</dbReference>
<comment type="subcellular location">
    <subcellularLocation>
        <location evidence="5">Cytoplasm</location>
    </subcellularLocation>
</comment>
<feature type="binding site" evidence="5">
    <location>
        <begin position="93"/>
        <end position="94"/>
    </location>
    <ligand>
        <name>pyridoxal 5'-phosphate</name>
        <dbReference type="ChEBI" id="CHEBI:597326"/>
    </ligand>
</feature>
<dbReference type="PIRSF" id="PIRSF000521">
    <property type="entry name" value="Transaminase_4ab_Lys_Orn"/>
    <property type="match status" value="1"/>
</dbReference>
<dbReference type="HAMAP" id="MF_01107">
    <property type="entry name" value="ArgD_aminotrans_3"/>
    <property type="match status" value="1"/>
</dbReference>
<keyword evidence="3 5" id="KW-0808">Transferase</keyword>
<comment type="pathway">
    <text evidence="5">Amino-acid biosynthesis; L-arginine biosynthesis; N(2)-acetyl-L-ornithine from L-glutamate: step 4/4.</text>
</comment>
<dbReference type="FunFam" id="3.40.640.10:FF:000004">
    <property type="entry name" value="Acetylornithine aminotransferase"/>
    <property type="match status" value="1"/>
</dbReference>
<dbReference type="UniPathway" id="UPA00068">
    <property type="reaction ID" value="UER00109"/>
</dbReference>
<keyword evidence="1 5" id="KW-0032">Aminotransferase</keyword>
<evidence type="ECO:0000313" key="6">
    <source>
        <dbReference type="EMBL" id="RYC13880.1"/>
    </source>
</evidence>
<comment type="subunit">
    <text evidence="5">Homodimer.</text>
</comment>
<dbReference type="PROSITE" id="PS00600">
    <property type="entry name" value="AA_TRANSFER_CLASS_3"/>
    <property type="match status" value="1"/>
</dbReference>
<dbReference type="Pfam" id="PF00202">
    <property type="entry name" value="Aminotran_3"/>
    <property type="match status" value="1"/>
</dbReference>
<accession>A0A4Q2T9I3</accession>
<dbReference type="PANTHER" id="PTHR11986">
    <property type="entry name" value="AMINOTRANSFERASE CLASS III"/>
    <property type="match status" value="1"/>
</dbReference>
<dbReference type="NCBIfam" id="NF002874">
    <property type="entry name" value="PRK03244.1"/>
    <property type="match status" value="1"/>
</dbReference>
<dbReference type="PANTHER" id="PTHR11986:SF79">
    <property type="entry name" value="ACETYLORNITHINE AMINOTRANSFERASE, MITOCHONDRIAL"/>
    <property type="match status" value="1"/>
</dbReference>
<feature type="binding site" evidence="5">
    <location>
        <begin position="204"/>
        <end position="207"/>
    </location>
    <ligand>
        <name>pyridoxal 5'-phosphate</name>
        <dbReference type="ChEBI" id="CHEBI:597326"/>
    </ligand>
</feature>
<dbReference type="InterPro" id="IPR005814">
    <property type="entry name" value="Aminotrans_3"/>
</dbReference>
<dbReference type="InterPro" id="IPR015424">
    <property type="entry name" value="PyrdxlP-dep_Trfase"/>
</dbReference>
<dbReference type="GO" id="GO:0030170">
    <property type="term" value="F:pyridoxal phosphate binding"/>
    <property type="evidence" value="ECO:0007669"/>
    <property type="project" value="InterPro"/>
</dbReference>
<evidence type="ECO:0000313" key="7">
    <source>
        <dbReference type="Proteomes" id="UP000291101"/>
    </source>
</evidence>
<feature type="modified residue" description="N6-(pyridoxal phosphate)lysine" evidence="5">
    <location>
        <position position="234"/>
    </location>
</feature>
<dbReference type="OrthoDB" id="4510254at2"/>
<dbReference type="CDD" id="cd00610">
    <property type="entry name" value="OAT_like"/>
    <property type="match status" value="1"/>
</dbReference>
<reference evidence="6 7" key="1">
    <citation type="submission" date="2019-01" db="EMBL/GenBank/DDBJ databases">
        <title>Novel species of Nocardioides.</title>
        <authorList>
            <person name="Liu Q."/>
            <person name="X Y.-H."/>
        </authorList>
    </citation>
    <scope>NUCLEOTIDE SEQUENCE [LARGE SCALE GENOMIC DNA]</scope>
    <source>
        <strain evidence="6 7">HLT2-9</strain>
    </source>
</reference>
<dbReference type="GO" id="GO:0003992">
    <property type="term" value="F:N2-acetyl-L-ornithine:2-oxoglutarate 5-aminotransferase activity"/>
    <property type="evidence" value="ECO:0007669"/>
    <property type="project" value="UniProtKB-UniRule"/>
</dbReference>
<dbReference type="EC" id="2.6.1.11" evidence="5"/>
<dbReference type="InterPro" id="IPR004636">
    <property type="entry name" value="AcOrn/SuccOrn_fam"/>
</dbReference>
<comment type="cofactor">
    <cofactor evidence="5">
        <name>pyridoxal 5'-phosphate</name>
        <dbReference type="ChEBI" id="CHEBI:597326"/>
    </cofactor>
    <text evidence="5">Binds 1 pyridoxal phosphate per subunit.</text>
</comment>
<feature type="binding site" evidence="5">
    <location>
        <position position="262"/>
    </location>
    <ligand>
        <name>N(2)-acetyl-L-ornithine</name>
        <dbReference type="ChEBI" id="CHEBI:57805"/>
    </ligand>
</feature>
<protein>
    <recommendedName>
        <fullName evidence="5">Acetylornithine aminotransferase</fullName>
        <shortName evidence="5">ACOAT</shortName>
        <ecNumber evidence="5">2.6.1.11</ecNumber>
    </recommendedName>
</protein>
<gene>
    <name evidence="5" type="primary">argD</name>
    <name evidence="6" type="ORF">EUA94_03250</name>
</gene>
<organism evidence="6 7">
    <name type="scientific">Nocardioides zhouii</name>
    <dbReference type="NCBI Taxonomy" id="1168729"/>
    <lineage>
        <taxon>Bacteria</taxon>
        <taxon>Bacillati</taxon>
        <taxon>Actinomycetota</taxon>
        <taxon>Actinomycetes</taxon>
        <taxon>Propionibacteriales</taxon>
        <taxon>Nocardioidaceae</taxon>
        <taxon>Nocardioides</taxon>
    </lineage>
</organism>
<dbReference type="InterPro" id="IPR015421">
    <property type="entry name" value="PyrdxlP-dep_Trfase_major"/>
</dbReference>
<comment type="caution">
    <text evidence="6">The sequence shown here is derived from an EMBL/GenBank/DDBJ whole genome shotgun (WGS) entry which is preliminary data.</text>
</comment>
<dbReference type="GO" id="GO:0005737">
    <property type="term" value="C:cytoplasm"/>
    <property type="evidence" value="ECO:0007669"/>
    <property type="project" value="UniProtKB-SubCell"/>
</dbReference>
<keyword evidence="7" id="KW-1185">Reference proteome</keyword>
<comment type="catalytic activity">
    <reaction evidence="5">
        <text>N(2)-acetyl-L-ornithine + 2-oxoglutarate = N-acetyl-L-glutamate 5-semialdehyde + L-glutamate</text>
        <dbReference type="Rhea" id="RHEA:18049"/>
        <dbReference type="ChEBI" id="CHEBI:16810"/>
        <dbReference type="ChEBI" id="CHEBI:29123"/>
        <dbReference type="ChEBI" id="CHEBI:29985"/>
        <dbReference type="ChEBI" id="CHEBI:57805"/>
        <dbReference type="EC" id="2.6.1.11"/>
    </reaction>
</comment>
<name>A0A4Q2T9I3_9ACTN</name>
<dbReference type="InterPro" id="IPR015422">
    <property type="entry name" value="PyrdxlP-dep_Trfase_small"/>
</dbReference>
<dbReference type="Gene3D" id="3.40.640.10">
    <property type="entry name" value="Type I PLP-dependent aspartate aminotransferase-like (Major domain)"/>
    <property type="match status" value="1"/>
</dbReference>
<dbReference type="Gene3D" id="3.90.1150.10">
    <property type="entry name" value="Aspartate Aminotransferase, domain 1"/>
    <property type="match status" value="1"/>
</dbReference>
<comment type="similarity">
    <text evidence="5">Belongs to the class-III pyridoxal-phosphate-dependent aminotransferase family. ArgD subfamily.</text>
</comment>
<keyword evidence="5" id="KW-0055">Arginine biosynthesis</keyword>
<evidence type="ECO:0000256" key="5">
    <source>
        <dbReference type="HAMAP-Rule" id="MF_01107"/>
    </source>
</evidence>
<keyword evidence="4 5" id="KW-0663">Pyridoxal phosphate</keyword>
<dbReference type="Proteomes" id="UP000291101">
    <property type="component" value="Unassembled WGS sequence"/>
</dbReference>
<keyword evidence="5" id="KW-0963">Cytoplasm</keyword>
<evidence type="ECO:0000256" key="4">
    <source>
        <dbReference type="ARBA" id="ARBA00022898"/>
    </source>
</evidence>
<dbReference type="InterPro" id="IPR050103">
    <property type="entry name" value="Class-III_PLP-dep_AT"/>
</dbReference>
<sequence length="380" mass="39536">MNTFGPPRLQLARGAGAHVWDVDGNEYVDFFAGIAVNALGHAHPALVEAVTTQLSTLGHVSNFFATEPQVGLAERLLSLLGWTDGRVFFSNSGAEANEAALKLTRRTGRTRLIAAEGSFHGRTMGALALTSKAAYREPFEPLPGDVTFVPYDDVAALEAAVDDTVAAIVLEPIQGEAGVVVPDAGYLAAAQRIAHEHGAMLWLDEVQTGIGRTGAWFAHQLVDGVRPDIVTLAKGLGGGIPIGATVAHGAAASLLKPGNHGTTFGGNPVACAAALAVLDVIERDDLLSAAVERGAHLTRALAAEQEVIAVEGRGLMLGVQLADETAAAVVARAQARGFLLNNTGPARLRFVPPLTITEADIAVLADAWADIVTDPEELKP</sequence>
<dbReference type="EMBL" id="SDWV01000003">
    <property type="protein sequence ID" value="RYC13880.1"/>
    <property type="molecule type" value="Genomic_DNA"/>
</dbReference>
<evidence type="ECO:0000256" key="3">
    <source>
        <dbReference type="ARBA" id="ARBA00022679"/>
    </source>
</evidence>
<feature type="binding site" evidence="5">
    <location>
        <position position="119"/>
    </location>
    <ligand>
        <name>pyridoxal 5'-phosphate</name>
        <dbReference type="ChEBI" id="CHEBI:597326"/>
    </ligand>
</feature>
<keyword evidence="2 5" id="KW-0028">Amino-acid biosynthesis</keyword>
<feature type="binding site" evidence="5">
    <location>
        <position position="263"/>
    </location>
    <ligand>
        <name>pyridoxal 5'-phosphate</name>
        <dbReference type="ChEBI" id="CHEBI:597326"/>
    </ligand>
</feature>
<dbReference type="AlphaFoldDB" id="A0A4Q2T9I3"/>
<dbReference type="GO" id="GO:0042802">
    <property type="term" value="F:identical protein binding"/>
    <property type="evidence" value="ECO:0007669"/>
    <property type="project" value="TreeGrafter"/>
</dbReference>
<dbReference type="NCBIfam" id="TIGR00707">
    <property type="entry name" value="argD"/>
    <property type="match status" value="1"/>
</dbReference>
<dbReference type="GO" id="GO:0006526">
    <property type="term" value="P:L-arginine biosynthetic process"/>
    <property type="evidence" value="ECO:0007669"/>
    <property type="project" value="UniProtKB-UniRule"/>
</dbReference>